<name>A0A1I5WSH3_9LACT</name>
<dbReference type="EMBL" id="FOXW01000003">
    <property type="protein sequence ID" value="SFQ22396.1"/>
    <property type="molecule type" value="Genomic_DNA"/>
</dbReference>
<dbReference type="PANTHER" id="PTHR33545:SF10">
    <property type="entry name" value="UPF0750 MEMBRANE PROTEIN YPJC"/>
    <property type="match status" value="1"/>
</dbReference>
<keyword evidence="5 6" id="KW-0472">Membrane</keyword>
<protein>
    <submittedName>
        <fullName evidence="8">Uncharacterized membrane-anchored protein YitT, contains DUF161 and DUF2179 domains</fullName>
    </submittedName>
</protein>
<dbReference type="Gene3D" id="3.30.70.120">
    <property type="match status" value="1"/>
</dbReference>
<feature type="transmembrane region" description="Helical" evidence="6">
    <location>
        <begin position="78"/>
        <end position="97"/>
    </location>
</feature>
<feature type="transmembrane region" description="Helical" evidence="6">
    <location>
        <begin position="12"/>
        <end position="31"/>
    </location>
</feature>
<feature type="transmembrane region" description="Helical" evidence="6">
    <location>
        <begin position="109"/>
        <end position="128"/>
    </location>
</feature>
<gene>
    <name evidence="8" type="ORF">SAMN04488506_1054</name>
</gene>
<dbReference type="PIRSF" id="PIRSF006483">
    <property type="entry name" value="Membrane_protein_YitT"/>
    <property type="match status" value="1"/>
</dbReference>
<dbReference type="Pfam" id="PF10035">
    <property type="entry name" value="DUF2179"/>
    <property type="match status" value="1"/>
</dbReference>
<organism evidence="8 9">
    <name type="scientific">Desemzia incerta</name>
    <dbReference type="NCBI Taxonomy" id="82801"/>
    <lineage>
        <taxon>Bacteria</taxon>
        <taxon>Bacillati</taxon>
        <taxon>Bacillota</taxon>
        <taxon>Bacilli</taxon>
        <taxon>Lactobacillales</taxon>
        <taxon>Carnobacteriaceae</taxon>
        <taxon>Desemzia</taxon>
    </lineage>
</organism>
<dbReference type="RefSeq" id="WP_092480104.1">
    <property type="nucleotide sequence ID" value="NZ_FOXW01000003.1"/>
</dbReference>
<reference evidence="8 9" key="1">
    <citation type="submission" date="2016-10" db="EMBL/GenBank/DDBJ databases">
        <authorList>
            <person name="de Groot N.N."/>
        </authorList>
    </citation>
    <scope>NUCLEOTIDE SEQUENCE [LARGE SCALE GENOMIC DNA]</scope>
    <source>
        <strain evidence="8 9">DSM 20581</strain>
    </source>
</reference>
<dbReference type="Proteomes" id="UP000199136">
    <property type="component" value="Unassembled WGS sequence"/>
</dbReference>
<keyword evidence="9" id="KW-1185">Reference proteome</keyword>
<evidence type="ECO:0000256" key="6">
    <source>
        <dbReference type="SAM" id="Phobius"/>
    </source>
</evidence>
<dbReference type="Pfam" id="PF02588">
    <property type="entry name" value="YitT_membrane"/>
    <property type="match status" value="1"/>
</dbReference>
<dbReference type="AlphaFoldDB" id="A0A1I5WSH3"/>
<feature type="transmembrane region" description="Helical" evidence="6">
    <location>
        <begin position="148"/>
        <end position="171"/>
    </location>
</feature>
<evidence type="ECO:0000259" key="7">
    <source>
        <dbReference type="Pfam" id="PF10035"/>
    </source>
</evidence>
<comment type="subcellular location">
    <subcellularLocation>
        <location evidence="1">Cell membrane</location>
        <topology evidence="1">Multi-pass membrane protein</topology>
    </subcellularLocation>
</comment>
<evidence type="ECO:0000256" key="2">
    <source>
        <dbReference type="ARBA" id="ARBA00022475"/>
    </source>
</evidence>
<evidence type="ECO:0000256" key="3">
    <source>
        <dbReference type="ARBA" id="ARBA00022692"/>
    </source>
</evidence>
<feature type="domain" description="DUF2179" evidence="7">
    <location>
        <begin position="223"/>
        <end position="277"/>
    </location>
</feature>
<dbReference type="OrthoDB" id="1758221at2"/>
<dbReference type="STRING" id="82801.SAMN04488506_1054"/>
<keyword evidence="2" id="KW-1003">Cell membrane</keyword>
<evidence type="ECO:0000256" key="5">
    <source>
        <dbReference type="ARBA" id="ARBA00023136"/>
    </source>
</evidence>
<accession>A0A1I5WSH3</accession>
<dbReference type="InterPro" id="IPR051461">
    <property type="entry name" value="UPF0750_membrane"/>
</dbReference>
<keyword evidence="4 6" id="KW-1133">Transmembrane helix</keyword>
<sequence length="295" mass="32094">MQINKLHILKNLFLITFGCALFGFSLVNINIANDLAEGGFTGITLILNSLFGINPAYSTLILNIPMIFIGWKLLGNQSLIYTLYGTVMLSFFLDVWQRVPVTIPIGDDLLIAAILAGLGGGIGSGLIYRAGGTTGGSDIIARIAEKKYGIAMGKTLLAFDVLVLVLSLTYIDLPHMMYTLLNSFVFTRMVDFIQDGSYSGRGVLVISDKSSAIADNLLAELNRGVTYIKAEGAYSKEEKNILYCVMGAHEIVLAKNIINQTDPNAFISILSVHEVLGEGFSYDPKPKNRLLKAKK</sequence>
<dbReference type="InterPro" id="IPR019264">
    <property type="entry name" value="DUF2179"/>
</dbReference>
<dbReference type="GO" id="GO:0005886">
    <property type="term" value="C:plasma membrane"/>
    <property type="evidence" value="ECO:0007669"/>
    <property type="project" value="UniProtKB-SubCell"/>
</dbReference>
<evidence type="ECO:0000256" key="4">
    <source>
        <dbReference type="ARBA" id="ARBA00022989"/>
    </source>
</evidence>
<dbReference type="InterPro" id="IPR003740">
    <property type="entry name" value="YitT"/>
</dbReference>
<proteinExistence type="predicted"/>
<keyword evidence="3 6" id="KW-0812">Transmembrane</keyword>
<dbReference type="InterPro" id="IPR015867">
    <property type="entry name" value="N-reg_PII/ATP_PRibTrfase_C"/>
</dbReference>
<dbReference type="CDD" id="cd16380">
    <property type="entry name" value="YitT_C"/>
    <property type="match status" value="1"/>
</dbReference>
<evidence type="ECO:0000313" key="9">
    <source>
        <dbReference type="Proteomes" id="UP000199136"/>
    </source>
</evidence>
<evidence type="ECO:0000256" key="1">
    <source>
        <dbReference type="ARBA" id="ARBA00004651"/>
    </source>
</evidence>
<dbReference type="PANTHER" id="PTHR33545">
    <property type="entry name" value="UPF0750 MEMBRANE PROTEIN YITT-RELATED"/>
    <property type="match status" value="1"/>
</dbReference>
<evidence type="ECO:0000313" key="8">
    <source>
        <dbReference type="EMBL" id="SFQ22396.1"/>
    </source>
</evidence>